<gene>
    <name evidence="2" type="ORF">ACH5RR_015693</name>
</gene>
<reference evidence="2 3" key="1">
    <citation type="submission" date="2024-11" db="EMBL/GenBank/DDBJ databases">
        <title>A near-complete genome assembly of Cinchona calisaya.</title>
        <authorList>
            <person name="Lian D.C."/>
            <person name="Zhao X.W."/>
            <person name="Wei L."/>
        </authorList>
    </citation>
    <scope>NUCLEOTIDE SEQUENCE [LARGE SCALE GENOMIC DNA]</scope>
    <source>
        <tissue evidence="2">Nenye</tissue>
    </source>
</reference>
<evidence type="ECO:0000313" key="2">
    <source>
        <dbReference type="EMBL" id="KAL3522859.1"/>
    </source>
</evidence>
<keyword evidence="1" id="KW-0812">Transmembrane</keyword>
<comment type="caution">
    <text evidence="2">The sequence shown here is derived from an EMBL/GenBank/DDBJ whole genome shotgun (WGS) entry which is preliminary data.</text>
</comment>
<keyword evidence="3" id="KW-1185">Reference proteome</keyword>
<proteinExistence type="predicted"/>
<evidence type="ECO:0000256" key="1">
    <source>
        <dbReference type="SAM" id="Phobius"/>
    </source>
</evidence>
<keyword evidence="1" id="KW-0472">Membrane</keyword>
<dbReference type="AlphaFoldDB" id="A0ABD2ZUR9"/>
<evidence type="ECO:0000313" key="3">
    <source>
        <dbReference type="Proteomes" id="UP001630127"/>
    </source>
</evidence>
<sequence>MLRQKGGETPLTHSIDFNCIIDIRVRGKYVSWAFEMNNKEEYIQKMIGWVSDIACGSYVSIKDLWRQFWDVGIDNNNEYEVQMLARAFILFILCHSILKNIDNTLAPPFINMQDTDKIAGNALRVLLLGVDCFEFYLPTQEFQPYEAATYLYEDIVKQNMGLRYKITVKAVKVFKLFTILKHLITVVIIMWDAMWNEKKSEVLQGAGSSNPSLKD</sequence>
<dbReference type="EMBL" id="JBJUIK010000007">
    <property type="protein sequence ID" value="KAL3522859.1"/>
    <property type="molecule type" value="Genomic_DNA"/>
</dbReference>
<accession>A0ABD2ZUR9</accession>
<name>A0ABD2ZUR9_9GENT</name>
<protein>
    <submittedName>
        <fullName evidence="2">Uncharacterized protein</fullName>
    </submittedName>
</protein>
<dbReference type="Proteomes" id="UP001630127">
    <property type="component" value="Unassembled WGS sequence"/>
</dbReference>
<keyword evidence="1" id="KW-1133">Transmembrane helix</keyword>
<feature type="transmembrane region" description="Helical" evidence="1">
    <location>
        <begin position="173"/>
        <end position="191"/>
    </location>
</feature>
<organism evidence="2 3">
    <name type="scientific">Cinchona calisaya</name>
    <dbReference type="NCBI Taxonomy" id="153742"/>
    <lineage>
        <taxon>Eukaryota</taxon>
        <taxon>Viridiplantae</taxon>
        <taxon>Streptophyta</taxon>
        <taxon>Embryophyta</taxon>
        <taxon>Tracheophyta</taxon>
        <taxon>Spermatophyta</taxon>
        <taxon>Magnoliopsida</taxon>
        <taxon>eudicotyledons</taxon>
        <taxon>Gunneridae</taxon>
        <taxon>Pentapetalae</taxon>
        <taxon>asterids</taxon>
        <taxon>lamiids</taxon>
        <taxon>Gentianales</taxon>
        <taxon>Rubiaceae</taxon>
        <taxon>Cinchonoideae</taxon>
        <taxon>Cinchoneae</taxon>
        <taxon>Cinchona</taxon>
    </lineage>
</organism>